<evidence type="ECO:0000313" key="2">
    <source>
        <dbReference type="Proteomes" id="UP000427769"/>
    </source>
</evidence>
<organism evidence="1 2">
    <name type="scientific">Desulfosarcina widdelii</name>
    <dbReference type="NCBI Taxonomy" id="947919"/>
    <lineage>
        <taxon>Bacteria</taxon>
        <taxon>Pseudomonadati</taxon>
        <taxon>Thermodesulfobacteriota</taxon>
        <taxon>Desulfobacteria</taxon>
        <taxon>Desulfobacterales</taxon>
        <taxon>Desulfosarcinaceae</taxon>
        <taxon>Desulfosarcina</taxon>
    </lineage>
</organism>
<accession>A0A5K7YXK5</accession>
<protein>
    <submittedName>
        <fullName evidence="1">Uncharacterized protein</fullName>
    </submittedName>
</protein>
<sequence>MGMQSNRDTVFGTKASVDRVEDQGVVDGKCVVCGAQILLTGIGRSIWDDGTSVGSGEVRTVAEAYCPNCDEKPELPDHGTPIFKSEIVRLAAE</sequence>
<proteinExistence type="predicted"/>
<dbReference type="RefSeq" id="WP_155302267.1">
    <property type="nucleotide sequence ID" value="NZ_AP021875.1"/>
</dbReference>
<keyword evidence="2" id="KW-1185">Reference proteome</keyword>
<dbReference type="Proteomes" id="UP000427769">
    <property type="component" value="Chromosome"/>
</dbReference>
<dbReference type="EMBL" id="AP021875">
    <property type="protein sequence ID" value="BBO73135.1"/>
    <property type="molecule type" value="Genomic_DNA"/>
</dbReference>
<dbReference type="KEGG" id="dwd:DSCW_05520"/>
<evidence type="ECO:0000313" key="1">
    <source>
        <dbReference type="EMBL" id="BBO73135.1"/>
    </source>
</evidence>
<reference evidence="1 2" key="1">
    <citation type="submission" date="2019-11" db="EMBL/GenBank/DDBJ databases">
        <title>Comparative genomics of hydrocarbon-degrading Desulfosarcina strains.</title>
        <authorList>
            <person name="Watanabe M."/>
            <person name="Kojima H."/>
            <person name="Fukui M."/>
        </authorList>
    </citation>
    <scope>NUCLEOTIDE SEQUENCE [LARGE SCALE GENOMIC DNA]</scope>
    <source>
        <strain evidence="1 2">PP31</strain>
    </source>
</reference>
<gene>
    <name evidence="1" type="ORF">DSCW_05520</name>
</gene>
<name>A0A5K7YXK5_9BACT</name>
<dbReference type="AlphaFoldDB" id="A0A5K7YXK5"/>